<reference evidence="3 4" key="1">
    <citation type="submission" date="2018-08" db="EMBL/GenBank/DDBJ databases">
        <title>Parvularcula sp. SM1705, isolated from surface water of the South Sea China.</title>
        <authorList>
            <person name="Sun L."/>
        </authorList>
    </citation>
    <scope>NUCLEOTIDE SEQUENCE [LARGE SCALE GENOMIC DNA]</scope>
    <source>
        <strain evidence="3 4">SM1705</strain>
    </source>
</reference>
<organism evidence="3 4">
    <name type="scientific">Parvularcula marina</name>
    <dbReference type="NCBI Taxonomy" id="2292771"/>
    <lineage>
        <taxon>Bacteria</taxon>
        <taxon>Pseudomonadati</taxon>
        <taxon>Pseudomonadota</taxon>
        <taxon>Alphaproteobacteria</taxon>
        <taxon>Parvularculales</taxon>
        <taxon>Parvularculaceae</taxon>
        <taxon>Parvularcula</taxon>
    </lineage>
</organism>
<dbReference type="InterPro" id="IPR036291">
    <property type="entry name" value="NAD(P)-bd_dom_sf"/>
</dbReference>
<name>A0A371RK25_9PROT</name>
<feature type="domain" description="Polysaccharide biosynthesis protein CapD-like" evidence="2">
    <location>
        <begin position="59"/>
        <end position="349"/>
    </location>
</feature>
<dbReference type="SUPFAM" id="SSF51735">
    <property type="entry name" value="NAD(P)-binding Rossmann-fold domains"/>
    <property type="match status" value="1"/>
</dbReference>
<dbReference type="Proteomes" id="UP000264589">
    <property type="component" value="Unassembled WGS sequence"/>
</dbReference>
<accession>A0A371RK25</accession>
<dbReference type="CDD" id="cd05237">
    <property type="entry name" value="UDP_invert_4-6DH_SDR_e"/>
    <property type="match status" value="1"/>
</dbReference>
<dbReference type="InterPro" id="IPR003869">
    <property type="entry name" value="Polysac_CapD-like"/>
</dbReference>
<dbReference type="EMBL" id="QUQO01000001">
    <property type="protein sequence ID" value="RFB05797.1"/>
    <property type="molecule type" value="Genomic_DNA"/>
</dbReference>
<dbReference type="PANTHER" id="PTHR43318:SF1">
    <property type="entry name" value="POLYSACCHARIDE BIOSYNTHESIS PROTEIN EPSC-RELATED"/>
    <property type="match status" value="1"/>
</dbReference>
<evidence type="ECO:0000259" key="2">
    <source>
        <dbReference type="Pfam" id="PF02719"/>
    </source>
</evidence>
<dbReference type="OrthoDB" id="9803111at2"/>
<dbReference type="AlphaFoldDB" id="A0A371RK25"/>
<evidence type="ECO:0000313" key="3">
    <source>
        <dbReference type="EMBL" id="RFB05797.1"/>
    </source>
</evidence>
<gene>
    <name evidence="3" type="ORF">DX908_11275</name>
</gene>
<proteinExistence type="inferred from homology"/>
<protein>
    <submittedName>
        <fullName evidence="3">Polysaccharide biosynthesis protein</fullName>
    </submittedName>
</protein>
<keyword evidence="4" id="KW-1185">Reference proteome</keyword>
<comment type="caution">
    <text evidence="3">The sequence shown here is derived from an EMBL/GenBank/DDBJ whole genome shotgun (WGS) entry which is preliminary data.</text>
</comment>
<evidence type="ECO:0000313" key="4">
    <source>
        <dbReference type="Proteomes" id="UP000264589"/>
    </source>
</evidence>
<sequence>MGFKAGLPGFRRRRTDRVRARLAPSDLTALELDSAQLLDRAPRHIDLRQAERFITGKRVMITGAGGTIGSELSRQVANFAPSELTLVDNSEFNLYEIDLEIRGRYPDLSMRSVLVDVCREAHLKRLFEKSAPHVVLHAAAFKHVPIVENNLAPAALTNILGAKNVFDTAIEFGAEAVTFISTDKAVNPTSFMGATKRVAELYAQALDIAQTGTRFTTVRFGNVLGSTGSVAPLFQRQIAQGGPITVTHKDVQRFFMTTREAVQLVLEAASLCDESNRVMTHDGRIFVLDMGEPVRIVTLAERMISAAGLRPHEDIEIVYTGLRPGEKLFEEVFHDLERLVRTGVEGILLASPSMIDLPLLEPRLEEIIGYAVDGDADALAGAVNHLVPEFRVTPNTKEQISTPSDRARHAD</sequence>
<dbReference type="RefSeq" id="WP_116392430.1">
    <property type="nucleotide sequence ID" value="NZ_JBETIA010000025.1"/>
</dbReference>
<comment type="similarity">
    <text evidence="1">Belongs to the polysaccharide synthase family.</text>
</comment>
<dbReference type="InParanoid" id="A0A371RK25"/>
<dbReference type="InterPro" id="IPR051203">
    <property type="entry name" value="Polysaccharide_Synthase-Rel"/>
</dbReference>
<dbReference type="Gene3D" id="3.40.50.720">
    <property type="entry name" value="NAD(P)-binding Rossmann-like Domain"/>
    <property type="match status" value="1"/>
</dbReference>
<evidence type="ECO:0000256" key="1">
    <source>
        <dbReference type="ARBA" id="ARBA00007430"/>
    </source>
</evidence>
<dbReference type="PANTHER" id="PTHR43318">
    <property type="entry name" value="UDP-N-ACETYLGLUCOSAMINE 4,6-DEHYDRATASE"/>
    <property type="match status" value="1"/>
</dbReference>
<dbReference type="Pfam" id="PF02719">
    <property type="entry name" value="Polysacc_synt_2"/>
    <property type="match status" value="1"/>
</dbReference>